<dbReference type="EMBL" id="ADCP02000001">
    <property type="protein sequence ID" value="EPC05772.1"/>
    <property type="molecule type" value="Genomic_DNA"/>
</dbReference>
<evidence type="ECO:0000313" key="3">
    <source>
        <dbReference type="Proteomes" id="UP000006034"/>
    </source>
</evidence>
<name>S2LB95_BILW3</name>
<dbReference type="HOGENOM" id="CLU_1933952_0_0_7"/>
<accession>S2LB95</accession>
<evidence type="ECO:0000256" key="1">
    <source>
        <dbReference type="SAM" id="MobiDB-lite"/>
    </source>
</evidence>
<dbReference type="AlphaFoldDB" id="S2LB95"/>
<sequence length="130" mass="14121">MRNPYEAEPAEEPRVCATCARYFDFDRMCNVPEAVEKLLRERFGIVLGGSEFAVEPEKITDCAAWVSARLIDRYALLRAKQDGKAAARAASAPAARHVADAASGFARARPYPPGGRRTPYGQPGGARPVV</sequence>
<dbReference type="Proteomes" id="UP000006034">
    <property type="component" value="Unassembled WGS sequence"/>
</dbReference>
<dbReference type="GeneID" id="78084139"/>
<keyword evidence="3" id="KW-1185">Reference proteome</keyword>
<reference evidence="2 3" key="2">
    <citation type="submission" date="2013-04" db="EMBL/GenBank/DDBJ databases">
        <title>The Genome Sequence of Bilophila wadsworthia 3_1_6.</title>
        <authorList>
            <consortium name="The Broad Institute Genomics Platform"/>
            <person name="Earl A."/>
            <person name="Ward D."/>
            <person name="Feldgarden M."/>
            <person name="Gevers D."/>
            <person name="Sibley C."/>
            <person name="Strauss J."/>
            <person name="Allen-Vercoe E."/>
            <person name="Walker B."/>
            <person name="Young S."/>
            <person name="Zeng Q."/>
            <person name="Gargeya S."/>
            <person name="Fitzgerald M."/>
            <person name="Haas B."/>
            <person name="Abouelleil A."/>
            <person name="Allen A.W."/>
            <person name="Alvarado L."/>
            <person name="Arachchi H.M."/>
            <person name="Berlin A.M."/>
            <person name="Chapman S.B."/>
            <person name="Gainer-Dewar J."/>
            <person name="Goldberg J."/>
            <person name="Griggs A."/>
            <person name="Gujja S."/>
            <person name="Hansen M."/>
            <person name="Howarth C."/>
            <person name="Imamovic A."/>
            <person name="Ireland A."/>
            <person name="Larimer J."/>
            <person name="McCowan C."/>
            <person name="Murphy C."/>
            <person name="Pearson M."/>
            <person name="Poon T.W."/>
            <person name="Priest M."/>
            <person name="Roberts A."/>
            <person name="Saif S."/>
            <person name="Shea T."/>
            <person name="Sisk P."/>
            <person name="Sykes S."/>
            <person name="Wortman J."/>
            <person name="Nusbaum C."/>
            <person name="Birren B."/>
        </authorList>
    </citation>
    <scope>NUCLEOTIDE SEQUENCE [LARGE SCALE GENOMIC DNA]</scope>
    <source>
        <strain evidence="2 3">3_1_6</strain>
    </source>
</reference>
<dbReference type="RefSeq" id="WP_016360359.1">
    <property type="nucleotide sequence ID" value="NZ_KE150238.1"/>
</dbReference>
<gene>
    <name evidence="2" type="ORF">HMPREF0179_05057</name>
</gene>
<reference evidence="2 3" key="1">
    <citation type="submission" date="2010-10" db="EMBL/GenBank/DDBJ databases">
        <authorList>
            <consortium name="The Broad Institute Genome Sequencing Platform"/>
            <person name="Ward D."/>
            <person name="Earl A."/>
            <person name="Feldgarden M."/>
            <person name="Young S.K."/>
            <person name="Gargeya S."/>
            <person name="Zeng Q."/>
            <person name="Alvarado L."/>
            <person name="Berlin A."/>
            <person name="Bochicchio J."/>
            <person name="Chapman S.B."/>
            <person name="Chen Z."/>
            <person name="Freedman E."/>
            <person name="Gellesch M."/>
            <person name="Goldberg J."/>
            <person name="Griggs A."/>
            <person name="Gujja S."/>
            <person name="Heilman E."/>
            <person name="Heiman D."/>
            <person name="Howarth C."/>
            <person name="Mehta T."/>
            <person name="Neiman D."/>
            <person name="Pearson M."/>
            <person name="Roberts A."/>
            <person name="Saif S."/>
            <person name="Shea T."/>
            <person name="Shenoy N."/>
            <person name="Sisk P."/>
            <person name="Stolte C."/>
            <person name="Sykes S."/>
            <person name="White J."/>
            <person name="Yandava C."/>
            <person name="Allen-Vercoe E."/>
            <person name="Sibley C."/>
            <person name="Ambrose C.E."/>
            <person name="Strauss J."/>
            <person name="Daigneault M."/>
            <person name="Haas B."/>
            <person name="Nusbaum C."/>
            <person name="Birren B."/>
        </authorList>
    </citation>
    <scope>NUCLEOTIDE SEQUENCE [LARGE SCALE GENOMIC DNA]</scope>
    <source>
        <strain evidence="2 3">3_1_6</strain>
    </source>
</reference>
<organism evidence="2 3">
    <name type="scientific">Bilophila wadsworthia (strain 3_1_6)</name>
    <dbReference type="NCBI Taxonomy" id="563192"/>
    <lineage>
        <taxon>Bacteria</taxon>
        <taxon>Pseudomonadati</taxon>
        <taxon>Thermodesulfobacteriota</taxon>
        <taxon>Desulfovibrionia</taxon>
        <taxon>Desulfovibrionales</taxon>
        <taxon>Desulfovibrionaceae</taxon>
        <taxon>Bilophila</taxon>
    </lineage>
</organism>
<proteinExistence type="predicted"/>
<evidence type="ECO:0000313" key="2">
    <source>
        <dbReference type="EMBL" id="EPC05772.1"/>
    </source>
</evidence>
<feature type="compositionally biased region" description="Low complexity" evidence="1">
    <location>
        <begin position="105"/>
        <end position="121"/>
    </location>
</feature>
<feature type="region of interest" description="Disordered" evidence="1">
    <location>
        <begin position="105"/>
        <end position="130"/>
    </location>
</feature>
<protein>
    <submittedName>
        <fullName evidence="2">Uncharacterized protein</fullName>
    </submittedName>
</protein>
<comment type="caution">
    <text evidence="2">The sequence shown here is derived from an EMBL/GenBank/DDBJ whole genome shotgun (WGS) entry which is preliminary data.</text>
</comment>